<reference evidence="1" key="1">
    <citation type="submission" date="2019-01" db="EMBL/GenBank/DDBJ databases">
        <authorList>
            <person name="Lista F."/>
            <person name="Anselmo A."/>
        </authorList>
    </citation>
    <scope>NUCLEOTIDE SEQUENCE</scope>
    <source>
        <strain evidence="1">5R</strain>
    </source>
</reference>
<dbReference type="InterPro" id="IPR035962">
    <property type="entry name" value="Rop-like_sf"/>
</dbReference>
<evidence type="ECO:0000313" key="1">
    <source>
        <dbReference type="EMBL" id="TCZ40100.1"/>
    </source>
</evidence>
<feature type="non-terminal residue" evidence="1">
    <location>
        <position position="1"/>
    </location>
</feature>
<gene>
    <name evidence="1" type="ORF">ETH65_28575</name>
</gene>
<dbReference type="InterPro" id="IPR000769">
    <property type="entry name" value="Regulatory_Rop"/>
</dbReference>
<accession>A0A483ZHF9</accession>
<comment type="caution">
    <text evidence="1">The sequence shown here is derived from an EMBL/GenBank/DDBJ whole genome shotgun (WGS) entry which is preliminary data.</text>
</comment>
<dbReference type="Pfam" id="PF01815">
    <property type="entry name" value="Rop"/>
    <property type="match status" value="1"/>
</dbReference>
<dbReference type="SUPFAM" id="SSF47380">
    <property type="entry name" value="ROP protein"/>
    <property type="match status" value="1"/>
</dbReference>
<proteinExistence type="predicted"/>
<name>A0A483ZHF9_KLEPN</name>
<dbReference type="AlphaFoldDB" id="A0A483ZHF9"/>
<dbReference type="EMBL" id="SDDQ01000171">
    <property type="protein sequence ID" value="TCZ40100.1"/>
    <property type="molecule type" value="Genomic_DNA"/>
</dbReference>
<sequence>DMDTPADMCERLHEDAETLWQVMRDKLGEE</sequence>
<protein>
    <submittedName>
        <fullName evidence="1">Rop family plasmid primer RNA-binding protein</fullName>
    </submittedName>
</protein>
<organism evidence="1">
    <name type="scientific">Klebsiella pneumoniae</name>
    <dbReference type="NCBI Taxonomy" id="573"/>
    <lineage>
        <taxon>Bacteria</taxon>
        <taxon>Pseudomonadati</taxon>
        <taxon>Pseudomonadota</taxon>
        <taxon>Gammaproteobacteria</taxon>
        <taxon>Enterobacterales</taxon>
        <taxon>Enterobacteriaceae</taxon>
        <taxon>Klebsiella/Raoultella group</taxon>
        <taxon>Klebsiella</taxon>
        <taxon>Klebsiella pneumoniae complex</taxon>
    </lineage>
</organism>
<dbReference type="Gene3D" id="1.10.287.230">
    <property type="match status" value="1"/>
</dbReference>